<feature type="transmembrane region" description="Helical" evidence="5">
    <location>
        <begin position="58"/>
        <end position="80"/>
    </location>
</feature>
<organism evidence="7 8">
    <name type="scientific">Fasciolopsis buskii</name>
    <dbReference type="NCBI Taxonomy" id="27845"/>
    <lineage>
        <taxon>Eukaryota</taxon>
        <taxon>Metazoa</taxon>
        <taxon>Spiralia</taxon>
        <taxon>Lophotrochozoa</taxon>
        <taxon>Platyhelminthes</taxon>
        <taxon>Trematoda</taxon>
        <taxon>Digenea</taxon>
        <taxon>Plagiorchiida</taxon>
        <taxon>Echinostomata</taxon>
        <taxon>Echinostomatoidea</taxon>
        <taxon>Fasciolidae</taxon>
        <taxon>Fasciolopsis</taxon>
    </lineage>
</organism>
<dbReference type="PANTHER" id="PTHR43394:SF18">
    <property type="entry name" value="ABC TRANSPORTER B FAMILY MEMBER 11-LIKE"/>
    <property type="match status" value="1"/>
</dbReference>
<feature type="transmembrane region" description="Helical" evidence="5">
    <location>
        <begin position="253"/>
        <end position="273"/>
    </location>
</feature>
<name>A0A8E0RQ68_9TREM</name>
<proteinExistence type="predicted"/>
<dbReference type="Proteomes" id="UP000728185">
    <property type="component" value="Unassembled WGS sequence"/>
</dbReference>
<feature type="non-terminal residue" evidence="7">
    <location>
        <position position="1"/>
    </location>
</feature>
<feature type="transmembrane region" description="Helical" evidence="5">
    <location>
        <begin position="159"/>
        <end position="180"/>
    </location>
</feature>
<feature type="transmembrane region" description="Helical" evidence="5">
    <location>
        <begin position="285"/>
        <end position="304"/>
    </location>
</feature>
<feature type="domain" description="ABC transmembrane type-1" evidence="6">
    <location>
        <begin position="19"/>
        <end position="312"/>
    </location>
</feature>
<dbReference type="GO" id="GO:0005524">
    <property type="term" value="F:ATP binding"/>
    <property type="evidence" value="ECO:0007669"/>
    <property type="project" value="InterPro"/>
</dbReference>
<keyword evidence="3 5" id="KW-1133">Transmembrane helix</keyword>
<dbReference type="OrthoDB" id="6500128at2759"/>
<evidence type="ECO:0000256" key="1">
    <source>
        <dbReference type="ARBA" id="ARBA00004141"/>
    </source>
</evidence>
<evidence type="ECO:0000256" key="2">
    <source>
        <dbReference type="ARBA" id="ARBA00022692"/>
    </source>
</evidence>
<dbReference type="GO" id="GO:0090374">
    <property type="term" value="P:oligopeptide export from mitochondrion"/>
    <property type="evidence" value="ECO:0007669"/>
    <property type="project" value="TreeGrafter"/>
</dbReference>
<evidence type="ECO:0000256" key="5">
    <source>
        <dbReference type="SAM" id="Phobius"/>
    </source>
</evidence>
<dbReference type="PROSITE" id="PS50929">
    <property type="entry name" value="ABC_TM1F"/>
    <property type="match status" value="1"/>
</dbReference>
<dbReference type="InterPro" id="IPR027417">
    <property type="entry name" value="P-loop_NTPase"/>
</dbReference>
<dbReference type="Gene3D" id="3.40.50.300">
    <property type="entry name" value="P-loop containing nucleotide triphosphate hydrolases"/>
    <property type="match status" value="1"/>
</dbReference>
<keyword evidence="2 5" id="KW-0812">Transmembrane</keyword>
<reference evidence="7" key="1">
    <citation type="submission" date="2019-05" db="EMBL/GenBank/DDBJ databases">
        <title>Annotation for the trematode Fasciolopsis buski.</title>
        <authorList>
            <person name="Choi Y.-J."/>
        </authorList>
    </citation>
    <scope>NUCLEOTIDE SEQUENCE</scope>
    <source>
        <strain evidence="7">HT</strain>
        <tissue evidence="7">Whole worm</tissue>
    </source>
</reference>
<dbReference type="EMBL" id="LUCM01009833">
    <property type="protein sequence ID" value="KAA0186321.1"/>
    <property type="molecule type" value="Genomic_DNA"/>
</dbReference>
<keyword evidence="4 5" id="KW-0472">Membrane</keyword>
<dbReference type="InterPro" id="IPR036640">
    <property type="entry name" value="ABC1_TM_sf"/>
</dbReference>
<sequence>FYLFKLRYASATDKLCLSFGLIFAAVAGIINPINILAFRDIVNNFTSGVFAYEKTRRSVGRFMVLACIMLLVAFIQALLLSIQAKCLRRRYHYLCFMSLQKKNSTWYDHQLSPDIGAEIAQRVALIEQGIGVKLGEFMQNLCGLLTGVIMAFIEGWKLSLVASAMLPLVLLFYGIYGFVLSHLGQKERSSYEQAKCTSEDAISHIKTVFAYGAEEAEVRRYACQLDKPERAGVQKSLIVSLCESEAVFSATNVLGSTGFAFFTAAGLIFWYGVTLMVQDDYHGGAVVTVFINILLGGVCLGNALPNLPYVKAAVAVAEELQELIESDDQTEESSVPTQVFMPSCTIRWSDVTFSYPSNPGENVSN</sequence>
<dbReference type="InterPro" id="IPR039421">
    <property type="entry name" value="Type_1_exporter"/>
</dbReference>
<evidence type="ECO:0000313" key="7">
    <source>
        <dbReference type="EMBL" id="KAA0186321.1"/>
    </source>
</evidence>
<dbReference type="CDD" id="cd18577">
    <property type="entry name" value="ABC_6TM_Pgp_ABCB1_D1_like"/>
    <property type="match status" value="1"/>
</dbReference>
<accession>A0A8E0RQ68</accession>
<feature type="transmembrane region" description="Helical" evidence="5">
    <location>
        <begin position="15"/>
        <end position="38"/>
    </location>
</feature>
<keyword evidence="8" id="KW-1185">Reference proteome</keyword>
<dbReference type="PANTHER" id="PTHR43394">
    <property type="entry name" value="ATP-DEPENDENT PERMEASE MDL1, MITOCHONDRIAL"/>
    <property type="match status" value="1"/>
</dbReference>
<dbReference type="AlphaFoldDB" id="A0A8E0RQ68"/>
<comment type="subcellular location">
    <subcellularLocation>
        <location evidence="1">Membrane</location>
        <topology evidence="1">Multi-pass membrane protein</topology>
    </subcellularLocation>
</comment>
<evidence type="ECO:0000256" key="4">
    <source>
        <dbReference type="ARBA" id="ARBA00023136"/>
    </source>
</evidence>
<protein>
    <recommendedName>
        <fullName evidence="6">ABC transmembrane type-1 domain-containing protein</fullName>
    </recommendedName>
</protein>
<comment type="caution">
    <text evidence="7">The sequence shown here is derived from an EMBL/GenBank/DDBJ whole genome shotgun (WGS) entry which is preliminary data.</text>
</comment>
<evidence type="ECO:0000256" key="3">
    <source>
        <dbReference type="ARBA" id="ARBA00022989"/>
    </source>
</evidence>
<evidence type="ECO:0000313" key="8">
    <source>
        <dbReference type="Proteomes" id="UP000728185"/>
    </source>
</evidence>
<dbReference type="InterPro" id="IPR011527">
    <property type="entry name" value="ABC1_TM_dom"/>
</dbReference>
<dbReference type="SUPFAM" id="SSF90123">
    <property type="entry name" value="ABC transporter transmembrane region"/>
    <property type="match status" value="1"/>
</dbReference>
<dbReference type="GO" id="GO:0005743">
    <property type="term" value="C:mitochondrial inner membrane"/>
    <property type="evidence" value="ECO:0007669"/>
    <property type="project" value="TreeGrafter"/>
</dbReference>
<dbReference type="Pfam" id="PF00664">
    <property type="entry name" value="ABC_membrane"/>
    <property type="match status" value="1"/>
</dbReference>
<dbReference type="GO" id="GO:0015421">
    <property type="term" value="F:ABC-type oligopeptide transporter activity"/>
    <property type="evidence" value="ECO:0007669"/>
    <property type="project" value="TreeGrafter"/>
</dbReference>
<dbReference type="Gene3D" id="1.20.1560.10">
    <property type="entry name" value="ABC transporter type 1, transmembrane domain"/>
    <property type="match status" value="1"/>
</dbReference>
<evidence type="ECO:0000259" key="6">
    <source>
        <dbReference type="PROSITE" id="PS50929"/>
    </source>
</evidence>
<gene>
    <name evidence="7" type="ORF">FBUS_03186</name>
</gene>